<gene>
    <name evidence="2" type="ORF">P171DRAFT_397741</name>
</gene>
<proteinExistence type="predicted"/>
<protein>
    <submittedName>
        <fullName evidence="2">Uncharacterized protein</fullName>
    </submittedName>
</protein>
<name>A0A9P4P8U9_9PLEO</name>
<dbReference type="EMBL" id="MU001511">
    <property type="protein sequence ID" value="KAF2438674.1"/>
    <property type="molecule type" value="Genomic_DNA"/>
</dbReference>
<sequence length="146" mass="15881">MCNGSSTRMSQGGSIAVLRPSRDMRDASPDQHDSEVRLLFSNRSRTLLGDAGTQVELQGWDETNSVFQRRSWVVIHRDGDLSASEARPAVPFFSFDLGSRESCTVELPETLNLGVGDTGIIGRRVSVMTGSKRGPLTVAEGIIGWN</sequence>
<organism evidence="2 3">
    <name type="scientific">Karstenula rhodostoma CBS 690.94</name>
    <dbReference type="NCBI Taxonomy" id="1392251"/>
    <lineage>
        <taxon>Eukaryota</taxon>
        <taxon>Fungi</taxon>
        <taxon>Dikarya</taxon>
        <taxon>Ascomycota</taxon>
        <taxon>Pezizomycotina</taxon>
        <taxon>Dothideomycetes</taxon>
        <taxon>Pleosporomycetidae</taxon>
        <taxon>Pleosporales</taxon>
        <taxon>Massarineae</taxon>
        <taxon>Didymosphaeriaceae</taxon>
        <taxon>Karstenula</taxon>
    </lineage>
</organism>
<evidence type="ECO:0000256" key="1">
    <source>
        <dbReference type="SAM" id="MobiDB-lite"/>
    </source>
</evidence>
<evidence type="ECO:0000313" key="3">
    <source>
        <dbReference type="Proteomes" id="UP000799764"/>
    </source>
</evidence>
<dbReference type="Proteomes" id="UP000799764">
    <property type="component" value="Unassembled WGS sequence"/>
</dbReference>
<keyword evidence="3" id="KW-1185">Reference proteome</keyword>
<feature type="compositionally biased region" description="Polar residues" evidence="1">
    <location>
        <begin position="1"/>
        <end position="13"/>
    </location>
</feature>
<dbReference type="AlphaFoldDB" id="A0A9P4P8U9"/>
<feature type="compositionally biased region" description="Basic and acidic residues" evidence="1">
    <location>
        <begin position="20"/>
        <end position="33"/>
    </location>
</feature>
<comment type="caution">
    <text evidence="2">The sequence shown here is derived from an EMBL/GenBank/DDBJ whole genome shotgun (WGS) entry which is preliminary data.</text>
</comment>
<feature type="region of interest" description="Disordered" evidence="1">
    <location>
        <begin position="1"/>
        <end position="33"/>
    </location>
</feature>
<accession>A0A9P4P8U9</accession>
<evidence type="ECO:0000313" key="2">
    <source>
        <dbReference type="EMBL" id="KAF2438674.1"/>
    </source>
</evidence>
<reference evidence="2" key="1">
    <citation type="journal article" date="2020" name="Stud. Mycol.">
        <title>101 Dothideomycetes genomes: a test case for predicting lifestyles and emergence of pathogens.</title>
        <authorList>
            <person name="Haridas S."/>
            <person name="Albert R."/>
            <person name="Binder M."/>
            <person name="Bloem J."/>
            <person name="Labutti K."/>
            <person name="Salamov A."/>
            <person name="Andreopoulos B."/>
            <person name="Baker S."/>
            <person name="Barry K."/>
            <person name="Bills G."/>
            <person name="Bluhm B."/>
            <person name="Cannon C."/>
            <person name="Castanera R."/>
            <person name="Culley D."/>
            <person name="Daum C."/>
            <person name="Ezra D."/>
            <person name="Gonzalez J."/>
            <person name="Henrissat B."/>
            <person name="Kuo A."/>
            <person name="Liang C."/>
            <person name="Lipzen A."/>
            <person name="Lutzoni F."/>
            <person name="Magnuson J."/>
            <person name="Mondo S."/>
            <person name="Nolan M."/>
            <person name="Ohm R."/>
            <person name="Pangilinan J."/>
            <person name="Park H.-J."/>
            <person name="Ramirez L."/>
            <person name="Alfaro M."/>
            <person name="Sun H."/>
            <person name="Tritt A."/>
            <person name="Yoshinaga Y."/>
            <person name="Zwiers L.-H."/>
            <person name="Turgeon B."/>
            <person name="Goodwin S."/>
            <person name="Spatafora J."/>
            <person name="Crous P."/>
            <person name="Grigoriev I."/>
        </authorList>
    </citation>
    <scope>NUCLEOTIDE SEQUENCE</scope>
    <source>
        <strain evidence="2">CBS 690.94</strain>
    </source>
</reference>
<dbReference type="OrthoDB" id="4158189at2759"/>